<dbReference type="STRING" id="926556.Echvi_1934"/>
<sequence>MAADIKNTVVTIIGAIAGIDVVLIQMDYTLSGPPLKIQGAAMTYLAMALRGVIKSYNSKQTITKPELTKSGLTVHQLVELVKSKI</sequence>
<reference evidence="2" key="1">
    <citation type="submission" date="2012-02" db="EMBL/GenBank/DDBJ databases">
        <title>The complete genome of Echinicola vietnamensis DSM 17526.</title>
        <authorList>
            <person name="Lucas S."/>
            <person name="Copeland A."/>
            <person name="Lapidus A."/>
            <person name="Glavina del Rio T."/>
            <person name="Dalin E."/>
            <person name="Tice H."/>
            <person name="Bruce D."/>
            <person name="Goodwin L."/>
            <person name="Pitluck S."/>
            <person name="Peters L."/>
            <person name="Ovchinnikova G."/>
            <person name="Teshima H."/>
            <person name="Kyrpides N."/>
            <person name="Mavromatis K."/>
            <person name="Ivanova N."/>
            <person name="Brettin T."/>
            <person name="Detter J.C."/>
            <person name="Han C."/>
            <person name="Larimer F."/>
            <person name="Land M."/>
            <person name="Hauser L."/>
            <person name="Markowitz V."/>
            <person name="Cheng J.-F."/>
            <person name="Hugenholtz P."/>
            <person name="Woyke T."/>
            <person name="Wu D."/>
            <person name="Brambilla E."/>
            <person name="Klenk H.-P."/>
            <person name="Eisen J.A."/>
        </authorList>
    </citation>
    <scope>NUCLEOTIDE SEQUENCE [LARGE SCALE GENOMIC DNA]</scope>
    <source>
        <strain evidence="2">DSM 17526 / LMG 23754 / KMM 6221</strain>
    </source>
</reference>
<proteinExistence type="predicted"/>
<accession>L0FYS0</accession>
<dbReference type="EMBL" id="CP003346">
    <property type="protein sequence ID" value="AGA78188.1"/>
    <property type="molecule type" value="Genomic_DNA"/>
</dbReference>
<dbReference type="Proteomes" id="UP000010796">
    <property type="component" value="Chromosome"/>
</dbReference>
<dbReference type="HOGENOM" id="CLU_2507382_0_0_10"/>
<dbReference type="KEGG" id="evi:Echvi_1934"/>
<dbReference type="OrthoDB" id="9874656at2"/>
<gene>
    <name evidence="1" type="ordered locus">Echvi_1934</name>
</gene>
<protein>
    <submittedName>
        <fullName evidence="1">Uncharacterized protein</fullName>
    </submittedName>
</protein>
<evidence type="ECO:0000313" key="2">
    <source>
        <dbReference type="Proteomes" id="UP000010796"/>
    </source>
</evidence>
<name>L0FYS0_ECHVK</name>
<evidence type="ECO:0000313" key="1">
    <source>
        <dbReference type="EMBL" id="AGA78188.1"/>
    </source>
</evidence>
<keyword evidence="2" id="KW-1185">Reference proteome</keyword>
<dbReference type="RefSeq" id="WP_015265749.1">
    <property type="nucleotide sequence ID" value="NC_019904.1"/>
</dbReference>
<organism evidence="1 2">
    <name type="scientific">Echinicola vietnamensis (strain DSM 17526 / LMG 23754 / KMM 6221)</name>
    <dbReference type="NCBI Taxonomy" id="926556"/>
    <lineage>
        <taxon>Bacteria</taxon>
        <taxon>Pseudomonadati</taxon>
        <taxon>Bacteroidota</taxon>
        <taxon>Cytophagia</taxon>
        <taxon>Cytophagales</taxon>
        <taxon>Cyclobacteriaceae</taxon>
        <taxon>Echinicola</taxon>
    </lineage>
</organism>
<dbReference type="AlphaFoldDB" id="L0FYS0"/>